<evidence type="ECO:0000313" key="2">
    <source>
        <dbReference type="EMBL" id="RKP26957.1"/>
    </source>
</evidence>
<dbReference type="AlphaFoldDB" id="A0A4P9Z332"/>
<evidence type="ECO:0000256" key="1">
    <source>
        <dbReference type="SAM" id="SignalP"/>
    </source>
</evidence>
<organism evidence="2 3">
    <name type="scientific">Syncephalis pseudoplumigaleata</name>
    <dbReference type="NCBI Taxonomy" id="1712513"/>
    <lineage>
        <taxon>Eukaryota</taxon>
        <taxon>Fungi</taxon>
        <taxon>Fungi incertae sedis</taxon>
        <taxon>Zoopagomycota</taxon>
        <taxon>Zoopagomycotina</taxon>
        <taxon>Zoopagomycetes</taxon>
        <taxon>Zoopagales</taxon>
        <taxon>Piptocephalidaceae</taxon>
        <taxon>Syncephalis</taxon>
    </lineage>
</organism>
<evidence type="ECO:0000313" key="3">
    <source>
        <dbReference type="Proteomes" id="UP000278143"/>
    </source>
</evidence>
<protein>
    <submittedName>
        <fullName evidence="2">Uncharacterized protein</fullName>
    </submittedName>
</protein>
<dbReference type="EMBL" id="KZ989298">
    <property type="protein sequence ID" value="RKP26957.1"/>
    <property type="molecule type" value="Genomic_DNA"/>
</dbReference>
<gene>
    <name evidence="2" type="ORF">SYNPS1DRAFT_27371</name>
</gene>
<reference evidence="3" key="1">
    <citation type="journal article" date="2018" name="Nat. Microbiol.">
        <title>Leveraging single-cell genomics to expand the fungal tree of life.</title>
        <authorList>
            <person name="Ahrendt S.R."/>
            <person name="Quandt C.A."/>
            <person name="Ciobanu D."/>
            <person name="Clum A."/>
            <person name="Salamov A."/>
            <person name="Andreopoulos B."/>
            <person name="Cheng J.F."/>
            <person name="Woyke T."/>
            <person name="Pelin A."/>
            <person name="Henrissat B."/>
            <person name="Reynolds N.K."/>
            <person name="Benny G.L."/>
            <person name="Smith M.E."/>
            <person name="James T.Y."/>
            <person name="Grigoriev I.V."/>
        </authorList>
    </citation>
    <scope>NUCLEOTIDE SEQUENCE [LARGE SCALE GENOMIC DNA]</scope>
    <source>
        <strain evidence="3">Benny S71-1</strain>
    </source>
</reference>
<dbReference type="Proteomes" id="UP000278143">
    <property type="component" value="Unassembled WGS sequence"/>
</dbReference>
<name>A0A4P9Z332_9FUNG</name>
<sequence length="339" mass="38276">MILGAKPTALALLAILVQTAAGQTENASPPTKLPVWNDPNYRPNDPKPDHVGFTNGGKEFFGQDTGRNGAFGVFKIDKQFHPDERLAVGRSHGANFHFYCYKQEGISMSNLVGSENTDLARSLFYKTCKDYVPKYRSVQDDLERTKARLAEQQLMTNIGCPVYWKEVNGQVCYAAYLVGEEKASVPIFKHKLAAFHNSFRRKTRRNFAMKLLAQLEASYGFAKKLGWLVNWNYDQNVRVTRTGDIAFKNPNTYMDVNFSMKKPKEVPIEALPRKSKELGVGPKTTYPDPGAYSKAEKLAQYKESITAFFSEFAKKYAYRDAPLLEAIKEKQNAILKSLP</sequence>
<feature type="chain" id="PRO_5020915303" evidence="1">
    <location>
        <begin position="23"/>
        <end position="339"/>
    </location>
</feature>
<proteinExistence type="predicted"/>
<feature type="signal peptide" evidence="1">
    <location>
        <begin position="1"/>
        <end position="22"/>
    </location>
</feature>
<accession>A0A4P9Z332</accession>
<keyword evidence="1" id="KW-0732">Signal</keyword>
<keyword evidence="3" id="KW-1185">Reference proteome</keyword>